<feature type="domain" description="DUF1731" evidence="3">
    <location>
        <begin position="249"/>
        <end position="292"/>
    </location>
</feature>
<dbReference type="NCBIfam" id="TIGR01777">
    <property type="entry name" value="yfcH"/>
    <property type="match status" value="1"/>
</dbReference>
<evidence type="ECO:0000259" key="3">
    <source>
        <dbReference type="Pfam" id="PF08338"/>
    </source>
</evidence>
<reference evidence="4 5" key="1">
    <citation type="submission" date="2018-12" db="EMBL/GenBank/DDBJ databases">
        <title>Flammeovirga pectinis sp. nov., isolated from the gut of the Korean scallop, Patinopecten yessoensis.</title>
        <authorList>
            <person name="Bae J.-W."/>
            <person name="Jeong Y.-S."/>
            <person name="Kang W."/>
        </authorList>
    </citation>
    <scope>NUCLEOTIDE SEQUENCE [LARGE SCALE GENOMIC DNA]</scope>
    <source>
        <strain evidence="4 5">L12M1</strain>
    </source>
</reference>
<dbReference type="EMBL" id="CP034562">
    <property type="protein sequence ID" value="AZQ64340.1"/>
    <property type="molecule type" value="Genomic_DNA"/>
</dbReference>
<evidence type="ECO:0000313" key="4">
    <source>
        <dbReference type="EMBL" id="AZQ64340.1"/>
    </source>
</evidence>
<protein>
    <submittedName>
        <fullName evidence="4">TIGR01777 family protein</fullName>
    </submittedName>
</protein>
<dbReference type="InterPro" id="IPR001509">
    <property type="entry name" value="Epimerase_deHydtase"/>
</dbReference>
<dbReference type="Pfam" id="PF01370">
    <property type="entry name" value="Epimerase"/>
    <property type="match status" value="1"/>
</dbReference>
<comment type="similarity">
    <text evidence="1">Belongs to the NAD(P)-dependent epimerase/dehydratase family. SDR39U1 subfamily.</text>
</comment>
<dbReference type="Proteomes" id="UP000267268">
    <property type="component" value="Chromosome 1"/>
</dbReference>
<proteinExistence type="inferred from homology"/>
<dbReference type="PANTHER" id="PTHR11092:SF0">
    <property type="entry name" value="EPIMERASE FAMILY PROTEIN SDR39U1"/>
    <property type="match status" value="1"/>
</dbReference>
<dbReference type="PANTHER" id="PTHR11092">
    <property type="entry name" value="SUGAR NUCLEOTIDE EPIMERASE RELATED"/>
    <property type="match status" value="1"/>
</dbReference>
<dbReference type="OrthoDB" id="9801773at2"/>
<evidence type="ECO:0000256" key="1">
    <source>
        <dbReference type="ARBA" id="ARBA00009353"/>
    </source>
</evidence>
<dbReference type="InterPro" id="IPR036291">
    <property type="entry name" value="NAD(P)-bd_dom_sf"/>
</dbReference>
<accession>A0A3S9P809</accession>
<dbReference type="Pfam" id="PF08338">
    <property type="entry name" value="DUF1731"/>
    <property type="match status" value="1"/>
</dbReference>
<dbReference type="SUPFAM" id="SSF51735">
    <property type="entry name" value="NAD(P)-binding Rossmann-fold domains"/>
    <property type="match status" value="1"/>
</dbReference>
<evidence type="ECO:0000313" key="5">
    <source>
        <dbReference type="Proteomes" id="UP000267268"/>
    </source>
</evidence>
<organism evidence="4 5">
    <name type="scientific">Flammeovirga pectinis</name>
    <dbReference type="NCBI Taxonomy" id="2494373"/>
    <lineage>
        <taxon>Bacteria</taxon>
        <taxon>Pseudomonadati</taxon>
        <taxon>Bacteroidota</taxon>
        <taxon>Cytophagia</taxon>
        <taxon>Cytophagales</taxon>
        <taxon>Flammeovirgaceae</taxon>
        <taxon>Flammeovirga</taxon>
    </lineage>
</organism>
<name>A0A3S9P809_9BACT</name>
<gene>
    <name evidence="4" type="ORF">EI427_19620</name>
</gene>
<evidence type="ECO:0000259" key="2">
    <source>
        <dbReference type="Pfam" id="PF01370"/>
    </source>
</evidence>
<dbReference type="InterPro" id="IPR010099">
    <property type="entry name" value="SDR39U1"/>
</dbReference>
<feature type="domain" description="NAD-dependent epimerase/dehydratase" evidence="2">
    <location>
        <begin position="3"/>
        <end position="220"/>
    </location>
</feature>
<keyword evidence="5" id="KW-1185">Reference proteome</keyword>
<dbReference type="Gene3D" id="3.40.50.720">
    <property type="entry name" value="NAD(P)-binding Rossmann-like Domain"/>
    <property type="match status" value="1"/>
</dbReference>
<dbReference type="AlphaFoldDB" id="A0A3S9P809"/>
<dbReference type="KEGG" id="fll:EI427_19620"/>
<dbReference type="RefSeq" id="WP_126617929.1">
    <property type="nucleotide sequence ID" value="NZ_CP034562.1"/>
</dbReference>
<sequence length="293" mass="32180">MKILITGGSGLVGQEISNKLIDKGHEVRWLSRREDLNAEIKRYKWDIKKNHIDPKAFDGIDAVIHLAGKSVGEGRWTEAAKKEILDSRVQSSTLLMQEINALEKPPKVVVCASAIGIYGDRGEEELDESSSFGNDFLANVVKEWEKAEDICSVSRIVKLRIGVVLTEKGGALPKMMLPIKLGIGSPIGTGKQWISWISLEDLSNLFIAAIENTEMEGVYNAVSPNPVTNEQLTKAIGTKLCRPIFLPNVPSIALKLLLGESAFLVLSSAKVNSENLQKNAFDFKDVIIDDVLN</sequence>
<dbReference type="InterPro" id="IPR013549">
    <property type="entry name" value="DUF1731"/>
</dbReference>